<dbReference type="Bgee" id="WBGene00006695">
    <property type="expression patterns" value="Expressed in embryo and 3 other cell types or tissues"/>
</dbReference>
<evidence type="ECO:0000313" key="3">
    <source>
        <dbReference type="Proteomes" id="UP000001940"/>
    </source>
</evidence>
<keyword evidence="3" id="KW-1185">Reference proteome</keyword>
<evidence type="ECO:0000256" key="1">
    <source>
        <dbReference type="SAM" id="MobiDB-lite"/>
    </source>
</evidence>
<reference evidence="2 3" key="1">
    <citation type="journal article" date="1998" name="Science">
        <title>Genome sequence of the nematode C. elegans: a platform for investigating biology.</title>
        <authorList>
            <consortium name="The C. elegans sequencing consortium"/>
            <person name="Sulson J.E."/>
            <person name="Waterston R."/>
        </authorList>
    </citation>
    <scope>NUCLEOTIDE SEQUENCE [LARGE SCALE GENOMIC DNA]</scope>
    <source>
        <strain evidence="2 3">Bristol N2</strain>
    </source>
</reference>
<dbReference type="UCSC" id="Y71H2AM.22b">
    <property type="organism name" value="c. elegans"/>
</dbReference>
<name>Q3V5J5_CAEEL</name>
<keyword evidence="2" id="KW-0407">Ion channel</keyword>
<dbReference type="EMBL" id="BX284603">
    <property type="protein sequence ID" value="CCD73877.1"/>
    <property type="molecule type" value="Genomic_DNA"/>
</dbReference>
<feature type="region of interest" description="Disordered" evidence="1">
    <location>
        <begin position="158"/>
        <end position="183"/>
    </location>
</feature>
<dbReference type="OrthoDB" id="297496at2759"/>
<dbReference type="WormBase" id="Y71H2AM.22b">
    <property type="protein sequence ID" value="CE39980"/>
    <property type="gene ID" value="WBGene00006695"/>
    <property type="gene designation" value="twk-45"/>
</dbReference>
<dbReference type="RefSeq" id="NP_497620.3">
    <property type="nucleotide sequence ID" value="NM_065219.5"/>
</dbReference>
<dbReference type="ExpressionAtlas" id="Q3V5J5">
    <property type="expression patterns" value="baseline"/>
</dbReference>
<proteinExistence type="predicted"/>
<keyword evidence="2" id="KW-0813">Transport</keyword>
<evidence type="ECO:0000313" key="4">
    <source>
        <dbReference type="WormBase" id="Y71H2AM.22b"/>
    </source>
</evidence>
<evidence type="ECO:0000313" key="2">
    <source>
        <dbReference type="EMBL" id="CCD73877.1"/>
    </source>
</evidence>
<dbReference type="GO" id="GO:0034220">
    <property type="term" value="P:monoatomic ion transmembrane transport"/>
    <property type="evidence" value="ECO:0007669"/>
    <property type="project" value="UniProtKB-KW"/>
</dbReference>
<keyword evidence="2" id="KW-0406">Ion transport</keyword>
<organism evidence="2 3">
    <name type="scientific">Caenorhabditis elegans</name>
    <dbReference type="NCBI Taxonomy" id="6239"/>
    <lineage>
        <taxon>Eukaryota</taxon>
        <taxon>Metazoa</taxon>
        <taxon>Ecdysozoa</taxon>
        <taxon>Nematoda</taxon>
        <taxon>Chromadorea</taxon>
        <taxon>Rhabditida</taxon>
        <taxon>Rhabditina</taxon>
        <taxon>Rhabditomorpha</taxon>
        <taxon>Rhabditoidea</taxon>
        <taxon>Rhabditidae</taxon>
        <taxon>Peloderinae</taxon>
        <taxon>Caenorhabditis</taxon>
    </lineage>
</organism>
<dbReference type="AGR" id="WB:WBGene00006695"/>
<accession>Q3V5J5</accession>
<dbReference type="AlphaFoldDB" id="Q3V5J5"/>
<dbReference type="CTD" id="190614"/>
<sequence length="183" mass="21158">MPYNIQYSPFLPLAFLLGLALISIVNTSIYSTLYQSFYNLIYSLEDQLDRIHNSRRRGAGYRVFQDMESTFQMLVCTFPPSPAHSRIRFASLIRDSFREAKKESAQPKVRTRTESDIPDGFQQWMAKRSRRLHSADDEMKEKRRAPTLGALGGFDMSLFKPRNRSTTSPFCHTDEEVDTDESV</sequence>
<dbReference type="HOGENOM" id="CLU_525012_0_0_1"/>
<dbReference type="GeneID" id="190614"/>
<gene>
    <name evidence="2 4" type="primary">twk-45</name>
    <name evidence="2" type="ORF">CELE_Y71H2AM.22</name>
    <name evidence="4" type="ORF">Y71H2AM.22</name>
</gene>
<protein>
    <submittedName>
        <fullName evidence="2">Potassium channel domain-containing protein</fullName>
    </submittedName>
</protein>
<dbReference type="Proteomes" id="UP000001940">
    <property type="component" value="Chromosome III"/>
</dbReference>